<dbReference type="SUPFAM" id="SSF47370">
    <property type="entry name" value="Bromodomain"/>
    <property type="match status" value="1"/>
</dbReference>
<dbReference type="Pfam" id="PF06466">
    <property type="entry name" value="PCAF_N"/>
    <property type="match status" value="1"/>
</dbReference>
<name>L8GG22_ACACF</name>
<evidence type="ECO:0000256" key="4">
    <source>
        <dbReference type="ARBA" id="ARBA00023117"/>
    </source>
</evidence>
<comment type="similarity">
    <text evidence="3">Belongs to the acetyltransferase family. GCN5 subfamily.</text>
</comment>
<dbReference type="InterPro" id="IPR037800">
    <property type="entry name" value="GCN5"/>
</dbReference>
<keyword evidence="4 9" id="KW-0103">Bromodomain</keyword>
<dbReference type="GO" id="GO:0005634">
    <property type="term" value="C:nucleus"/>
    <property type="evidence" value="ECO:0007669"/>
    <property type="project" value="UniProtKB-SubCell"/>
</dbReference>
<reference evidence="13 14" key="1">
    <citation type="journal article" date="2013" name="Genome Biol.">
        <title>Genome of Acanthamoeba castellanii highlights extensive lateral gene transfer and early evolution of tyrosine kinase signaling.</title>
        <authorList>
            <person name="Clarke M."/>
            <person name="Lohan A.J."/>
            <person name="Liu B."/>
            <person name="Lagkouvardos I."/>
            <person name="Roy S."/>
            <person name="Zafar N."/>
            <person name="Bertelli C."/>
            <person name="Schilde C."/>
            <person name="Kianianmomeni A."/>
            <person name="Burglin T.R."/>
            <person name="Frech C."/>
            <person name="Turcotte B."/>
            <person name="Kopec K.O."/>
            <person name="Synnott J.M."/>
            <person name="Choo C."/>
            <person name="Paponov I."/>
            <person name="Finkler A."/>
            <person name="Soon Heng Tan C."/>
            <person name="Hutchins A.P."/>
            <person name="Weinmeier T."/>
            <person name="Rattei T."/>
            <person name="Chu J.S."/>
            <person name="Gimenez G."/>
            <person name="Irimia M."/>
            <person name="Rigden D.J."/>
            <person name="Fitzpatrick D.A."/>
            <person name="Lorenzo-Morales J."/>
            <person name="Bateman A."/>
            <person name="Chiu C.H."/>
            <person name="Tang P."/>
            <person name="Hegemann P."/>
            <person name="Fromm H."/>
            <person name="Raoult D."/>
            <person name="Greub G."/>
            <person name="Miranda-Saavedra D."/>
            <person name="Chen N."/>
            <person name="Nash P."/>
            <person name="Ginger M.L."/>
            <person name="Horn M."/>
            <person name="Schaap P."/>
            <person name="Caler L."/>
            <person name="Loftus B."/>
        </authorList>
    </citation>
    <scope>NUCLEOTIDE SEQUENCE [LARGE SCALE GENOMIC DNA]</scope>
    <source>
        <strain evidence="13 14">Neff</strain>
    </source>
</reference>
<dbReference type="RefSeq" id="XP_004333681.1">
    <property type="nucleotide sequence ID" value="XM_004333633.1"/>
</dbReference>
<dbReference type="Pfam" id="PF00583">
    <property type="entry name" value="Acetyltransf_1"/>
    <property type="match status" value="1"/>
</dbReference>
<feature type="compositionally biased region" description="Polar residues" evidence="10">
    <location>
        <begin position="406"/>
        <end position="418"/>
    </location>
</feature>
<feature type="region of interest" description="Disordered" evidence="10">
    <location>
        <begin position="367"/>
        <end position="435"/>
    </location>
</feature>
<evidence type="ECO:0000256" key="5">
    <source>
        <dbReference type="ARBA" id="ARBA00023159"/>
    </source>
</evidence>
<dbReference type="GO" id="GO:0000123">
    <property type="term" value="C:histone acetyltransferase complex"/>
    <property type="evidence" value="ECO:0007669"/>
    <property type="project" value="TreeGrafter"/>
</dbReference>
<feature type="compositionally biased region" description="Low complexity" evidence="10">
    <location>
        <begin position="168"/>
        <end position="177"/>
    </location>
</feature>
<evidence type="ECO:0000259" key="11">
    <source>
        <dbReference type="PROSITE" id="PS50014"/>
    </source>
</evidence>
<dbReference type="InterPro" id="IPR000182">
    <property type="entry name" value="GNAT_dom"/>
</dbReference>
<dbReference type="InterPro" id="IPR001487">
    <property type="entry name" value="Bromodomain"/>
</dbReference>
<dbReference type="PRINTS" id="PR00503">
    <property type="entry name" value="BROMODOMAIN"/>
</dbReference>
<dbReference type="SUPFAM" id="SSF55729">
    <property type="entry name" value="Acyl-CoA N-acyltransferases (Nat)"/>
    <property type="match status" value="1"/>
</dbReference>
<dbReference type="InterPro" id="IPR036427">
    <property type="entry name" value="Bromodomain-like_sf"/>
</dbReference>
<dbReference type="PANTHER" id="PTHR45750">
    <property type="entry name" value="GH11602P"/>
    <property type="match status" value="1"/>
</dbReference>
<dbReference type="Gene3D" id="1.20.920.10">
    <property type="entry name" value="Bromodomain-like"/>
    <property type="match status" value="1"/>
</dbReference>
<sequence length="871" mass="97948">MPECMCTGWKNPNLLAEAKIKEAMANNQPVPQLERKTSCRDCGHEITDHGNLLSLVMPELKRRVILALKINNMMQVRDRDLSREIGLLTEQLNRVPPPPQPQGQPALNPNAMGMQMAQQGGMPPVMSGGMPMGGGMGGGMQMGGGMGGGMQMGGMGGRPPHMGGGMPPGAMGMPQDGSGMQGMGPNPTAAHYNQTPTSPPGGYFPGQDSGGPPFEKPVISQIMRNYVNAYKLIPKISEVQKQNIERISLLLINAIDNHQLRPPQDDDPPHDPQYDPMLAYQRWLAYCDPTKIGKYKTSEVFGFHMLRAVFAQVKNSFVQSSMGHKEIQSLLPSFVRNLEKELHKDVSSILDEGLLQRFEQYRNRYRQQQQQGLMGQMPGGMQQHPMMGQQSPTGMMPQSPVGFAGSQLQSPSQPSAEASGQVKKKRKHKEEPSVGLKKKIKIEPVVPPDDGDTTPGAWIISNVPNEKEPGLLYWGRSRISLGPEKKEDEKDGEGRGRGGKGKAKTATTAIKEEEDRKEEPKPQTATFEFRVVANDNIRQHMFYLVDLKNIFSRQLPKMPREYISRLVFDKNHRSLVCLRDGKVIGGICFRPFPENGFLEIAFLAVSVDFQIRGIGRHVLNHLKEFAKTQQLYYFLTYADNYAIGFFKKLGFTEEITLDKKRWVGVIKDYDAGTPMECVISPLIRYLDLPVIIKRQRESAIKSISSLYEVVRPGLNFQRKLKRIKIQDIPGMTRRRSVGVVGAEESTWRATATPQQEEENIEYLHEVLKQQLKSIQAHASAWPFLKPVSRKEAPHYHEIIKDPIDLETMEKRLAAGQYYITQDIFIADLRRMFANCRTYNAPETVYYKCADQLDKYVDELFHLPPAKKRPVD</sequence>
<comment type="catalytic activity">
    <reaction evidence="8">
        <text>L-lysyl-[histone] + acetyl-CoA = N(6)-acetyl-L-lysyl-[histone] + CoA + H(+)</text>
        <dbReference type="Rhea" id="RHEA:21992"/>
        <dbReference type="Rhea" id="RHEA-COMP:9845"/>
        <dbReference type="Rhea" id="RHEA-COMP:11338"/>
        <dbReference type="ChEBI" id="CHEBI:15378"/>
        <dbReference type="ChEBI" id="CHEBI:29969"/>
        <dbReference type="ChEBI" id="CHEBI:57287"/>
        <dbReference type="ChEBI" id="CHEBI:57288"/>
        <dbReference type="ChEBI" id="CHEBI:61930"/>
        <dbReference type="EC" id="2.3.1.48"/>
    </reaction>
    <physiologicalReaction direction="left-to-right" evidence="8">
        <dbReference type="Rhea" id="RHEA:21993"/>
    </physiologicalReaction>
</comment>
<evidence type="ECO:0000256" key="7">
    <source>
        <dbReference type="ARBA" id="ARBA00023242"/>
    </source>
</evidence>
<feature type="region of interest" description="Disordered" evidence="10">
    <location>
        <begin position="92"/>
        <end position="111"/>
    </location>
</feature>
<dbReference type="CDD" id="cd05509">
    <property type="entry name" value="Bromo_gcn5_like"/>
    <property type="match status" value="1"/>
</dbReference>
<evidence type="ECO:0000256" key="3">
    <source>
        <dbReference type="ARBA" id="ARBA00008607"/>
    </source>
</evidence>
<feature type="region of interest" description="Disordered" evidence="10">
    <location>
        <begin position="147"/>
        <end position="215"/>
    </location>
</feature>
<feature type="domain" description="Bromo" evidence="11">
    <location>
        <begin position="775"/>
        <end position="846"/>
    </location>
</feature>
<keyword evidence="6" id="KW-0963">Cytoplasm</keyword>
<dbReference type="GeneID" id="14912038"/>
<evidence type="ECO:0000313" key="14">
    <source>
        <dbReference type="Proteomes" id="UP000011083"/>
    </source>
</evidence>
<dbReference type="PROSITE" id="PS51186">
    <property type="entry name" value="GNAT"/>
    <property type="match status" value="1"/>
</dbReference>
<dbReference type="OMA" id="AKYYVHE"/>
<evidence type="ECO:0000256" key="6">
    <source>
        <dbReference type="ARBA" id="ARBA00023212"/>
    </source>
</evidence>
<feature type="compositionally biased region" description="Basic and acidic residues" evidence="10">
    <location>
        <begin position="483"/>
        <end position="496"/>
    </location>
</feature>
<accession>L8GG22</accession>
<feature type="region of interest" description="Disordered" evidence="10">
    <location>
        <begin position="483"/>
        <end position="522"/>
    </location>
</feature>
<dbReference type="EMBL" id="KB008148">
    <property type="protein sequence ID" value="ELR11668.1"/>
    <property type="molecule type" value="Genomic_DNA"/>
</dbReference>
<feature type="domain" description="N-acetyltransferase" evidence="12">
    <location>
        <begin position="535"/>
        <end position="676"/>
    </location>
</feature>
<evidence type="ECO:0000313" key="13">
    <source>
        <dbReference type="EMBL" id="ELR11668.1"/>
    </source>
</evidence>
<dbReference type="InterPro" id="IPR016181">
    <property type="entry name" value="Acyl_CoA_acyltransferase"/>
</dbReference>
<keyword evidence="5" id="KW-0010">Activator</keyword>
<feature type="compositionally biased region" description="Gly residues" evidence="10">
    <location>
        <begin position="147"/>
        <end position="167"/>
    </location>
</feature>
<dbReference type="VEuPathDB" id="AmoebaDB:ACA1_260520"/>
<dbReference type="OrthoDB" id="1937912at2759"/>
<feature type="compositionally biased region" description="Basic and acidic residues" evidence="10">
    <location>
        <begin position="510"/>
        <end position="521"/>
    </location>
</feature>
<dbReference type="KEGG" id="acan:ACA1_260520"/>
<dbReference type="STRING" id="1257118.L8GG22"/>
<dbReference type="GO" id="GO:0005813">
    <property type="term" value="C:centrosome"/>
    <property type="evidence" value="ECO:0007669"/>
    <property type="project" value="UniProtKB-SubCell"/>
</dbReference>
<dbReference type="Gene3D" id="3.40.630.30">
    <property type="match status" value="1"/>
</dbReference>
<keyword evidence="14" id="KW-1185">Reference proteome</keyword>
<evidence type="ECO:0000259" key="12">
    <source>
        <dbReference type="PROSITE" id="PS51186"/>
    </source>
</evidence>
<dbReference type="GO" id="GO:0043992">
    <property type="term" value="F:histone H3K9 acetyltransferase activity"/>
    <property type="evidence" value="ECO:0007669"/>
    <property type="project" value="UniProtKB-ARBA"/>
</dbReference>
<dbReference type="Proteomes" id="UP000011083">
    <property type="component" value="Unassembled WGS sequence"/>
</dbReference>
<dbReference type="PROSITE" id="PS50014">
    <property type="entry name" value="BROMODOMAIN_2"/>
    <property type="match status" value="1"/>
</dbReference>
<evidence type="ECO:0000256" key="2">
    <source>
        <dbReference type="ARBA" id="ARBA00004300"/>
    </source>
</evidence>
<evidence type="ECO:0000256" key="8">
    <source>
        <dbReference type="ARBA" id="ARBA00048940"/>
    </source>
</evidence>
<organism evidence="13 14">
    <name type="scientific">Acanthamoeba castellanii (strain ATCC 30010 / Neff)</name>
    <dbReference type="NCBI Taxonomy" id="1257118"/>
    <lineage>
        <taxon>Eukaryota</taxon>
        <taxon>Amoebozoa</taxon>
        <taxon>Discosea</taxon>
        <taxon>Longamoebia</taxon>
        <taxon>Centramoebida</taxon>
        <taxon>Acanthamoebidae</taxon>
        <taxon>Acanthamoeba</taxon>
    </lineage>
</organism>
<keyword evidence="7" id="KW-0539">Nucleus</keyword>
<keyword evidence="6" id="KW-0206">Cytoskeleton</keyword>
<dbReference type="CDD" id="cd04301">
    <property type="entry name" value="NAT_SF"/>
    <property type="match status" value="1"/>
</dbReference>
<dbReference type="GO" id="GO:0045944">
    <property type="term" value="P:positive regulation of transcription by RNA polymerase II"/>
    <property type="evidence" value="ECO:0007669"/>
    <property type="project" value="TreeGrafter"/>
</dbReference>
<evidence type="ECO:0000256" key="10">
    <source>
        <dbReference type="SAM" id="MobiDB-lite"/>
    </source>
</evidence>
<gene>
    <name evidence="13" type="ORF">ACA1_260520</name>
</gene>
<evidence type="ECO:0000256" key="9">
    <source>
        <dbReference type="PROSITE-ProRule" id="PRU00035"/>
    </source>
</evidence>
<protein>
    <submittedName>
        <fullName evidence="13">Bromodomain containing protein</fullName>
    </submittedName>
</protein>
<dbReference type="InterPro" id="IPR009464">
    <property type="entry name" value="PCAF_N"/>
</dbReference>
<dbReference type="Pfam" id="PF00439">
    <property type="entry name" value="Bromodomain"/>
    <property type="match status" value="1"/>
</dbReference>
<evidence type="ECO:0000256" key="1">
    <source>
        <dbReference type="ARBA" id="ARBA00004123"/>
    </source>
</evidence>
<proteinExistence type="inferred from homology"/>
<comment type="subcellular location">
    <subcellularLocation>
        <location evidence="2">Cytoplasm</location>
        <location evidence="2">Cytoskeleton</location>
        <location evidence="2">Microtubule organizing center</location>
        <location evidence="2">Centrosome</location>
    </subcellularLocation>
    <subcellularLocation>
        <location evidence="1">Nucleus</location>
    </subcellularLocation>
</comment>
<feature type="compositionally biased region" description="Low complexity" evidence="10">
    <location>
        <begin position="367"/>
        <end position="390"/>
    </location>
</feature>
<dbReference type="AlphaFoldDB" id="L8GG22"/>
<dbReference type="PANTHER" id="PTHR45750:SF3">
    <property type="entry name" value="HISTONE ACETYLTRANSFERASE"/>
    <property type="match status" value="1"/>
</dbReference>
<dbReference type="SMART" id="SM00297">
    <property type="entry name" value="BROMO"/>
    <property type="match status" value="1"/>
</dbReference>